<keyword evidence="2" id="KW-1185">Reference proteome</keyword>
<comment type="caution">
    <text evidence="1">The sequence shown here is derived from an EMBL/GenBank/DDBJ whole genome shotgun (WGS) entry which is preliminary data.</text>
</comment>
<proteinExistence type="predicted"/>
<protein>
    <recommendedName>
        <fullName evidence="3">Excreted virulence factor EspC (Type VII ESX diderm)</fullName>
    </recommendedName>
</protein>
<dbReference type="Proteomes" id="UP001500575">
    <property type="component" value="Unassembled WGS sequence"/>
</dbReference>
<evidence type="ECO:0000313" key="2">
    <source>
        <dbReference type="Proteomes" id="UP001500575"/>
    </source>
</evidence>
<gene>
    <name evidence="1" type="ORF">GCM10009843_11930</name>
</gene>
<evidence type="ECO:0000313" key="1">
    <source>
        <dbReference type="EMBL" id="GAA2119311.1"/>
    </source>
</evidence>
<evidence type="ECO:0008006" key="3">
    <source>
        <dbReference type="Google" id="ProtNLM"/>
    </source>
</evidence>
<reference evidence="1 2" key="1">
    <citation type="journal article" date="2019" name="Int. J. Syst. Evol. Microbiol.">
        <title>The Global Catalogue of Microorganisms (GCM) 10K type strain sequencing project: providing services to taxonomists for standard genome sequencing and annotation.</title>
        <authorList>
            <consortium name="The Broad Institute Genomics Platform"/>
            <consortium name="The Broad Institute Genome Sequencing Center for Infectious Disease"/>
            <person name="Wu L."/>
            <person name="Ma J."/>
        </authorList>
    </citation>
    <scope>NUCLEOTIDE SEQUENCE [LARGE SCALE GENOMIC DNA]</scope>
    <source>
        <strain evidence="1 2">JCM 16021</strain>
    </source>
</reference>
<organism evidence="1 2">
    <name type="scientific">Nocardioides bigeumensis</name>
    <dbReference type="NCBI Taxonomy" id="433657"/>
    <lineage>
        <taxon>Bacteria</taxon>
        <taxon>Bacillati</taxon>
        <taxon>Actinomycetota</taxon>
        <taxon>Actinomycetes</taxon>
        <taxon>Propionibacteriales</taxon>
        <taxon>Nocardioidaceae</taxon>
        <taxon>Nocardioides</taxon>
    </lineage>
</organism>
<dbReference type="RefSeq" id="WP_344302753.1">
    <property type="nucleotide sequence ID" value="NZ_BAAAQQ010000003.1"/>
</dbReference>
<accession>A0ABN2XZD1</accession>
<sequence>MSSGRELGVDLSELWHAGKHLLPQVAGEFNKAQQTSNPYCSGAFYRGGGLGAGDGAFGAYFVWRDLADKLDEILTTTQRNLIDTGSALVIAANNYAHTDAEARAEFEARKSELSEVTR</sequence>
<dbReference type="EMBL" id="BAAAQQ010000003">
    <property type="protein sequence ID" value="GAA2119311.1"/>
    <property type="molecule type" value="Genomic_DNA"/>
</dbReference>
<name>A0ABN2XZD1_9ACTN</name>